<proteinExistence type="predicted"/>
<dbReference type="AlphaFoldDB" id="A0A423NTY3"/>
<dbReference type="EMBL" id="MOCA01000003">
    <property type="protein sequence ID" value="ROO01740.1"/>
    <property type="molecule type" value="Genomic_DNA"/>
</dbReference>
<accession>A0A423NTY3</accession>
<dbReference type="RefSeq" id="WP_123418252.1">
    <property type="nucleotide sequence ID" value="NZ_MOCA01000003.1"/>
</dbReference>
<evidence type="ECO:0000313" key="1">
    <source>
        <dbReference type="EMBL" id="ROO01740.1"/>
    </source>
</evidence>
<reference evidence="1 2" key="1">
    <citation type="submission" date="2016-10" db="EMBL/GenBank/DDBJ databases">
        <title>Comparative genome analysis of multiple Pseudomonas spp. focuses on biocontrol and plant growth promoting traits.</title>
        <authorList>
            <person name="Tao X.-Y."/>
            <person name="Taylor C.G."/>
        </authorList>
    </citation>
    <scope>NUCLEOTIDE SEQUENCE [LARGE SCALE GENOMIC DNA]</scope>
    <source>
        <strain evidence="1 2">36B3</strain>
    </source>
</reference>
<dbReference type="Proteomes" id="UP000284207">
    <property type="component" value="Unassembled WGS sequence"/>
</dbReference>
<gene>
    <name evidence="1" type="ORF">BK674_07375</name>
</gene>
<protein>
    <submittedName>
        <fullName evidence="1">Uncharacterized protein</fullName>
    </submittedName>
</protein>
<comment type="caution">
    <text evidence="1">The sequence shown here is derived from an EMBL/GenBank/DDBJ whole genome shotgun (WGS) entry which is preliminary data.</text>
</comment>
<evidence type="ECO:0000313" key="2">
    <source>
        <dbReference type="Proteomes" id="UP000284207"/>
    </source>
</evidence>
<name>A0A423NTY3_9PSED</name>
<organism evidence="1 2">
    <name type="scientific">Pseudomonas moraviensis</name>
    <dbReference type="NCBI Taxonomy" id="321662"/>
    <lineage>
        <taxon>Bacteria</taxon>
        <taxon>Pseudomonadati</taxon>
        <taxon>Pseudomonadota</taxon>
        <taxon>Gammaproteobacteria</taxon>
        <taxon>Pseudomonadales</taxon>
        <taxon>Pseudomonadaceae</taxon>
        <taxon>Pseudomonas</taxon>
    </lineage>
</organism>
<sequence>MGVCDDARAAGLNQVNEFYNPWLKEVVTIIDNMKSKGLDPTKYYDAKNNEVINLVALLSDLGVARENQIREVNDTVDSDCDGAMNFGQGLIDMTVASFTGGLSLILPKHMTHIDFEEIASGYPLGGPGSAFNQLREAIFNALGMGENNDLRKVLVNPISETKDKVNDLLKGLNLPFRL</sequence>